<dbReference type="AlphaFoldDB" id="A0ABD2MUP9"/>
<keyword evidence="3" id="KW-1185">Reference proteome</keyword>
<reference evidence="2 3" key="1">
    <citation type="journal article" date="2021" name="BMC Biol.">
        <title>Horizontally acquired antibacterial genes associated with adaptive radiation of ladybird beetles.</title>
        <authorList>
            <person name="Li H.S."/>
            <person name="Tang X.F."/>
            <person name="Huang Y.H."/>
            <person name="Xu Z.Y."/>
            <person name="Chen M.L."/>
            <person name="Du X.Y."/>
            <person name="Qiu B.Y."/>
            <person name="Chen P.T."/>
            <person name="Zhang W."/>
            <person name="Slipinski A."/>
            <person name="Escalona H.E."/>
            <person name="Waterhouse R.M."/>
            <person name="Zwick A."/>
            <person name="Pang H."/>
        </authorList>
    </citation>
    <scope>NUCLEOTIDE SEQUENCE [LARGE SCALE GENOMIC DNA]</scope>
    <source>
        <strain evidence="2">SYSU2018</strain>
    </source>
</reference>
<evidence type="ECO:0000313" key="2">
    <source>
        <dbReference type="EMBL" id="KAL3270104.1"/>
    </source>
</evidence>
<accession>A0ABD2MUP9</accession>
<evidence type="ECO:0000256" key="1">
    <source>
        <dbReference type="SAM" id="MobiDB-lite"/>
    </source>
</evidence>
<protein>
    <submittedName>
        <fullName evidence="2">Uncharacterized protein</fullName>
    </submittedName>
</protein>
<feature type="non-terminal residue" evidence="2">
    <location>
        <position position="103"/>
    </location>
</feature>
<organism evidence="2 3">
    <name type="scientific">Cryptolaemus montrouzieri</name>
    <dbReference type="NCBI Taxonomy" id="559131"/>
    <lineage>
        <taxon>Eukaryota</taxon>
        <taxon>Metazoa</taxon>
        <taxon>Ecdysozoa</taxon>
        <taxon>Arthropoda</taxon>
        <taxon>Hexapoda</taxon>
        <taxon>Insecta</taxon>
        <taxon>Pterygota</taxon>
        <taxon>Neoptera</taxon>
        <taxon>Endopterygota</taxon>
        <taxon>Coleoptera</taxon>
        <taxon>Polyphaga</taxon>
        <taxon>Cucujiformia</taxon>
        <taxon>Coccinelloidea</taxon>
        <taxon>Coccinellidae</taxon>
        <taxon>Scymninae</taxon>
        <taxon>Scymnini</taxon>
        <taxon>Cryptolaemus</taxon>
    </lineage>
</organism>
<proteinExistence type="predicted"/>
<dbReference type="Proteomes" id="UP001516400">
    <property type="component" value="Unassembled WGS sequence"/>
</dbReference>
<comment type="caution">
    <text evidence="2">The sequence shown here is derived from an EMBL/GenBank/DDBJ whole genome shotgun (WGS) entry which is preliminary data.</text>
</comment>
<dbReference type="EMBL" id="JABFTP020000021">
    <property type="protein sequence ID" value="KAL3270104.1"/>
    <property type="molecule type" value="Genomic_DNA"/>
</dbReference>
<feature type="region of interest" description="Disordered" evidence="1">
    <location>
        <begin position="62"/>
        <end position="103"/>
    </location>
</feature>
<name>A0ABD2MUP9_9CUCU</name>
<sequence length="103" mass="11836">METRTIHIETSQQIEEAIADLETRIHRAIEGSSREAKEKQSAHLPANIKALLEEKNELRRNAERHYGEYSMSSSTDRKEEKAALATTPHIEHKRQTAVTDEEK</sequence>
<evidence type="ECO:0000313" key="3">
    <source>
        <dbReference type="Proteomes" id="UP001516400"/>
    </source>
</evidence>
<gene>
    <name evidence="2" type="ORF">HHI36_009162</name>
</gene>